<sequence length="226" mass="24570">MGGTTGVVLAVAVLFSIVGALAYPTFVIRRGKHLRGWVSGLSGRARERARLRIAAALLDLGNHLMLCDEERKARRLEKRLSGHRTRRLGLEAAALRLGATRADEVTLELPVGSREQEGNPSRTLAISCVVHHPPRGEYPVAQDGDCTTSWRVVNRPSPGYRGPSSMCEVPSLERALVAYHARPLRPLSKGRRFLDEDVHYAGGIAGSPNGCFGLPEAGARLERVEP</sequence>
<keyword evidence="2" id="KW-1185">Reference proteome</keyword>
<dbReference type="EMBL" id="CP045119">
    <property type="protein sequence ID" value="QIN84605.1"/>
    <property type="molecule type" value="Genomic_DNA"/>
</dbReference>
<accession>A0A6G8QDM7</accession>
<protein>
    <submittedName>
        <fullName evidence="1">Uncharacterized protein</fullName>
    </submittedName>
</protein>
<dbReference type="AlphaFoldDB" id="A0A6G8QDM7"/>
<name>A0A6G8QDM7_9ACTN</name>
<evidence type="ECO:0000313" key="2">
    <source>
        <dbReference type="Proteomes" id="UP000501452"/>
    </source>
</evidence>
<dbReference type="KEGG" id="rub:GBA63_19595"/>
<organism evidence="1 2">
    <name type="scientific">Rubrobacter tropicus</name>
    <dbReference type="NCBI Taxonomy" id="2653851"/>
    <lineage>
        <taxon>Bacteria</taxon>
        <taxon>Bacillati</taxon>
        <taxon>Actinomycetota</taxon>
        <taxon>Rubrobacteria</taxon>
        <taxon>Rubrobacterales</taxon>
        <taxon>Rubrobacteraceae</taxon>
        <taxon>Rubrobacter</taxon>
    </lineage>
</organism>
<gene>
    <name evidence="1" type="ORF">GBA63_19595</name>
</gene>
<dbReference type="Proteomes" id="UP000501452">
    <property type="component" value="Chromosome"/>
</dbReference>
<evidence type="ECO:0000313" key="1">
    <source>
        <dbReference type="EMBL" id="QIN84605.1"/>
    </source>
</evidence>
<proteinExistence type="predicted"/>
<dbReference type="RefSeq" id="WP_166178957.1">
    <property type="nucleotide sequence ID" value="NZ_CP045119.1"/>
</dbReference>
<reference evidence="1 2" key="1">
    <citation type="submission" date="2019-10" db="EMBL/GenBank/DDBJ databases">
        <title>Rubrobacter sp nov SCSIO 52090 isolated from a deep-sea sediment in the South China Sea.</title>
        <authorList>
            <person name="Chen R.W."/>
        </authorList>
    </citation>
    <scope>NUCLEOTIDE SEQUENCE [LARGE SCALE GENOMIC DNA]</scope>
    <source>
        <strain evidence="1 2">SCSIO 52909</strain>
    </source>
</reference>